<protein>
    <submittedName>
        <fullName evidence="4">Phosphinothricin acetyltransferase</fullName>
    </submittedName>
</protein>
<organism evidence="4 5">
    <name type="scientific">Roseivivax halotolerans</name>
    <dbReference type="NCBI Taxonomy" id="93684"/>
    <lineage>
        <taxon>Bacteria</taxon>
        <taxon>Pseudomonadati</taxon>
        <taxon>Pseudomonadota</taxon>
        <taxon>Alphaproteobacteria</taxon>
        <taxon>Rhodobacterales</taxon>
        <taxon>Roseobacteraceae</taxon>
        <taxon>Roseivivax</taxon>
    </lineage>
</organism>
<dbReference type="PROSITE" id="PS51186">
    <property type="entry name" value="GNAT"/>
    <property type="match status" value="1"/>
</dbReference>
<dbReference type="PANTHER" id="PTHR43072">
    <property type="entry name" value="N-ACETYLTRANSFERASE"/>
    <property type="match status" value="1"/>
</dbReference>
<dbReference type="Gene3D" id="3.40.630.30">
    <property type="match status" value="1"/>
</dbReference>
<keyword evidence="5" id="KW-1185">Reference proteome</keyword>
<dbReference type="InterPro" id="IPR000182">
    <property type="entry name" value="GNAT_dom"/>
</dbReference>
<evidence type="ECO:0000313" key="5">
    <source>
        <dbReference type="Proteomes" id="UP000243106"/>
    </source>
</evidence>
<name>A0A1I5Z8U8_9RHOB</name>
<dbReference type="SUPFAM" id="SSF55729">
    <property type="entry name" value="Acyl-CoA N-acyltransferases (Nat)"/>
    <property type="match status" value="1"/>
</dbReference>
<dbReference type="CDD" id="cd04301">
    <property type="entry name" value="NAT_SF"/>
    <property type="match status" value="1"/>
</dbReference>
<dbReference type="Pfam" id="PF13420">
    <property type="entry name" value="Acetyltransf_4"/>
    <property type="match status" value="1"/>
</dbReference>
<dbReference type="EMBL" id="FOXV01000008">
    <property type="protein sequence ID" value="SFQ52916.1"/>
    <property type="molecule type" value="Genomic_DNA"/>
</dbReference>
<dbReference type="AlphaFoldDB" id="A0A1I5Z8U8"/>
<keyword evidence="1 4" id="KW-0808">Transferase</keyword>
<proteinExistence type="predicted"/>
<dbReference type="PANTHER" id="PTHR43072:SF23">
    <property type="entry name" value="UPF0039 PROTEIN C11D3.02C"/>
    <property type="match status" value="1"/>
</dbReference>
<evidence type="ECO:0000259" key="3">
    <source>
        <dbReference type="PROSITE" id="PS51186"/>
    </source>
</evidence>
<dbReference type="Proteomes" id="UP000243106">
    <property type="component" value="Unassembled WGS sequence"/>
</dbReference>
<dbReference type="STRING" id="93684.SAMN05421853_108131"/>
<dbReference type="InterPro" id="IPR016181">
    <property type="entry name" value="Acyl_CoA_acyltransferase"/>
</dbReference>
<sequence length="173" mass="18756">MATVKIRPAERDDAGAIRVIWNHYIRETTVTFTSDEKRDAEVADLIALRAEAFLVVENGSGLAGFASFGQFRAGPGYRGTAEHTVLLAPDARGQGLGRSLMQALETQARATGYRTLIGGLSAENDAALVFHRAIGFEEAGRIRHAGLKFGRRIDLIFMQKMLDTPPDSGSPLL</sequence>
<accession>A0A1I5Z8U8</accession>
<dbReference type="GO" id="GO:0016747">
    <property type="term" value="F:acyltransferase activity, transferring groups other than amino-acyl groups"/>
    <property type="evidence" value="ECO:0007669"/>
    <property type="project" value="InterPro"/>
</dbReference>
<evidence type="ECO:0000256" key="2">
    <source>
        <dbReference type="ARBA" id="ARBA00023315"/>
    </source>
</evidence>
<evidence type="ECO:0000313" key="4">
    <source>
        <dbReference type="EMBL" id="SFQ52916.1"/>
    </source>
</evidence>
<feature type="domain" description="N-acetyltransferase" evidence="3">
    <location>
        <begin position="4"/>
        <end position="163"/>
    </location>
</feature>
<evidence type="ECO:0000256" key="1">
    <source>
        <dbReference type="ARBA" id="ARBA00022679"/>
    </source>
</evidence>
<reference evidence="5" key="1">
    <citation type="submission" date="2016-10" db="EMBL/GenBank/DDBJ databases">
        <authorList>
            <person name="Varghese N."/>
            <person name="Submissions S."/>
        </authorList>
    </citation>
    <scope>NUCLEOTIDE SEQUENCE [LARGE SCALE GENOMIC DNA]</scope>
    <source>
        <strain evidence="5">JCM 10271</strain>
    </source>
</reference>
<keyword evidence="2" id="KW-0012">Acyltransferase</keyword>
<dbReference type="RefSeq" id="WP_342741995.1">
    <property type="nucleotide sequence ID" value="NZ_FOXV01000008.1"/>
</dbReference>
<gene>
    <name evidence="4" type="ORF">SAMN05421853_108131</name>
</gene>